<comment type="function">
    <text evidence="2 10">Reversible hydration of carbon dioxide.</text>
</comment>
<dbReference type="PROSITE" id="PS00162">
    <property type="entry name" value="ALPHA_CA_1"/>
    <property type="match status" value="1"/>
</dbReference>
<organism evidence="12 13">
    <name type="scientific">Gimesia chilikensis</name>
    <dbReference type="NCBI Taxonomy" id="2605989"/>
    <lineage>
        <taxon>Bacteria</taxon>
        <taxon>Pseudomonadati</taxon>
        <taxon>Planctomycetota</taxon>
        <taxon>Planctomycetia</taxon>
        <taxon>Planctomycetales</taxon>
        <taxon>Planctomycetaceae</taxon>
        <taxon>Gimesia</taxon>
    </lineage>
</organism>
<dbReference type="Proteomes" id="UP000320421">
    <property type="component" value="Chromosome"/>
</dbReference>
<dbReference type="GO" id="GO:0008270">
    <property type="term" value="F:zinc ion binding"/>
    <property type="evidence" value="ECO:0007669"/>
    <property type="project" value="UniProtKB-UniRule"/>
</dbReference>
<evidence type="ECO:0000256" key="7">
    <source>
        <dbReference type="ARBA" id="ARBA00022833"/>
    </source>
</evidence>
<accession>A0A517PYD3</accession>
<dbReference type="EMBL" id="CP036266">
    <property type="protein sequence ID" value="QDT24396.1"/>
    <property type="molecule type" value="Genomic_DNA"/>
</dbReference>
<evidence type="ECO:0000256" key="4">
    <source>
        <dbReference type="ARBA" id="ARBA00012925"/>
    </source>
</evidence>
<evidence type="ECO:0000313" key="12">
    <source>
        <dbReference type="EMBL" id="QDT24396.1"/>
    </source>
</evidence>
<protein>
    <recommendedName>
        <fullName evidence="5 10">Carbonic anhydrase</fullName>
        <ecNumber evidence="4 10">4.2.1.1</ecNumber>
    </recommendedName>
</protein>
<keyword evidence="8 10" id="KW-0456">Lyase</keyword>
<comment type="cofactor">
    <cofactor evidence="1 10">
        <name>Zn(2+)</name>
        <dbReference type="ChEBI" id="CHEBI:29105"/>
    </cofactor>
</comment>
<evidence type="ECO:0000256" key="8">
    <source>
        <dbReference type="ARBA" id="ARBA00023239"/>
    </source>
</evidence>
<comment type="catalytic activity">
    <reaction evidence="9 10">
        <text>hydrogencarbonate + H(+) = CO2 + H2O</text>
        <dbReference type="Rhea" id="RHEA:10748"/>
        <dbReference type="ChEBI" id="CHEBI:15377"/>
        <dbReference type="ChEBI" id="CHEBI:15378"/>
        <dbReference type="ChEBI" id="CHEBI:16526"/>
        <dbReference type="ChEBI" id="CHEBI:17544"/>
        <dbReference type="EC" id="4.2.1.1"/>
    </reaction>
</comment>
<gene>
    <name evidence="12" type="ORF">HG66A1_62280</name>
</gene>
<evidence type="ECO:0000256" key="3">
    <source>
        <dbReference type="ARBA" id="ARBA00010718"/>
    </source>
</evidence>
<dbReference type="InterPro" id="IPR041891">
    <property type="entry name" value="Alpha_CA_prokaryot-like"/>
</dbReference>
<dbReference type="SUPFAM" id="SSF51069">
    <property type="entry name" value="Carbonic anhydrase"/>
    <property type="match status" value="1"/>
</dbReference>
<dbReference type="GO" id="GO:0004089">
    <property type="term" value="F:carbonate dehydratase activity"/>
    <property type="evidence" value="ECO:0007669"/>
    <property type="project" value="UniProtKB-UniRule"/>
</dbReference>
<evidence type="ECO:0000313" key="13">
    <source>
        <dbReference type="Proteomes" id="UP000320421"/>
    </source>
</evidence>
<evidence type="ECO:0000256" key="1">
    <source>
        <dbReference type="ARBA" id="ARBA00001947"/>
    </source>
</evidence>
<evidence type="ECO:0000256" key="10">
    <source>
        <dbReference type="RuleBase" id="RU367011"/>
    </source>
</evidence>
<proteinExistence type="inferred from homology"/>
<evidence type="ECO:0000259" key="11">
    <source>
        <dbReference type="PROSITE" id="PS51144"/>
    </source>
</evidence>
<dbReference type="InterPro" id="IPR023561">
    <property type="entry name" value="Carbonic_anhydrase_a-class"/>
</dbReference>
<evidence type="ECO:0000256" key="5">
    <source>
        <dbReference type="ARBA" id="ARBA00014628"/>
    </source>
</evidence>
<keyword evidence="6 10" id="KW-0479">Metal-binding</keyword>
<dbReference type="Gene3D" id="3.10.200.10">
    <property type="entry name" value="Alpha carbonic anhydrase"/>
    <property type="match status" value="1"/>
</dbReference>
<dbReference type="SMART" id="SM01057">
    <property type="entry name" value="Carb_anhydrase"/>
    <property type="match status" value="1"/>
</dbReference>
<dbReference type="PANTHER" id="PTHR18952">
    <property type="entry name" value="CARBONIC ANHYDRASE"/>
    <property type="match status" value="1"/>
</dbReference>
<reference evidence="12 13" key="1">
    <citation type="submission" date="2019-02" db="EMBL/GenBank/DDBJ databases">
        <title>Deep-cultivation of Planctomycetes and their phenomic and genomic characterization uncovers novel biology.</title>
        <authorList>
            <person name="Wiegand S."/>
            <person name="Jogler M."/>
            <person name="Boedeker C."/>
            <person name="Pinto D."/>
            <person name="Vollmers J."/>
            <person name="Rivas-Marin E."/>
            <person name="Kohn T."/>
            <person name="Peeters S.H."/>
            <person name="Heuer A."/>
            <person name="Rast P."/>
            <person name="Oberbeckmann S."/>
            <person name="Bunk B."/>
            <person name="Jeske O."/>
            <person name="Meyerdierks A."/>
            <person name="Storesund J.E."/>
            <person name="Kallscheuer N."/>
            <person name="Luecker S."/>
            <person name="Lage O.M."/>
            <person name="Pohl T."/>
            <person name="Merkel B.J."/>
            <person name="Hornburger P."/>
            <person name="Mueller R.-W."/>
            <person name="Bruemmer F."/>
            <person name="Labrenz M."/>
            <person name="Spormann A.M."/>
            <person name="Op den Camp H."/>
            <person name="Overmann J."/>
            <person name="Amann R."/>
            <person name="Jetten M.S.M."/>
            <person name="Mascher T."/>
            <person name="Medema M.H."/>
            <person name="Devos D.P."/>
            <person name="Kaster A.-K."/>
            <person name="Ovreas L."/>
            <person name="Rohde M."/>
            <person name="Galperin M.Y."/>
            <person name="Jogler C."/>
        </authorList>
    </citation>
    <scope>NUCLEOTIDE SEQUENCE [LARGE SCALE GENOMIC DNA]</scope>
    <source>
        <strain evidence="12 13">HG66A1</strain>
    </source>
</reference>
<dbReference type="EC" id="4.2.1.1" evidence="4 10"/>
<comment type="similarity">
    <text evidence="3 10">Belongs to the alpha-carbonic anhydrase family.</text>
</comment>
<dbReference type="AlphaFoldDB" id="A0A517PYD3"/>
<dbReference type="InterPro" id="IPR036398">
    <property type="entry name" value="CA_dom_sf"/>
</dbReference>
<dbReference type="CDD" id="cd03124">
    <property type="entry name" value="alpha_CA_prokaryotic_like"/>
    <property type="match status" value="1"/>
</dbReference>
<feature type="domain" description="Alpha-carbonic anhydrase" evidence="11">
    <location>
        <begin position="1"/>
        <end position="230"/>
    </location>
</feature>
<sequence length="230" mass="26489">MTSESSYMPQQSPINLIQASTIRVQLPAEYLEIKYPNEPLSGHFDHDFYFDDPPETRFEGMSACLERIHIHSRSEHLVDGQDFDFEIHFVHPLPVKIPETGEQRYLVLGVFFKENAASKTSKSIRILNDYFKANPESISKDSRGDDPPPQASINPCEFLPSDCSRFFRYEGSLTTPHKDSTSNPEIVSWVVFTELVEVNPEDVADLKQSAQDTARKPQEIYRRFILRNFE</sequence>
<name>A0A517PYD3_9PLAN</name>
<dbReference type="PROSITE" id="PS51144">
    <property type="entry name" value="ALPHA_CA_2"/>
    <property type="match status" value="1"/>
</dbReference>
<dbReference type="PANTHER" id="PTHR18952:SF265">
    <property type="entry name" value="CARBONIC ANHYDRASE"/>
    <property type="match status" value="1"/>
</dbReference>
<evidence type="ECO:0000256" key="9">
    <source>
        <dbReference type="ARBA" id="ARBA00048348"/>
    </source>
</evidence>
<evidence type="ECO:0000256" key="2">
    <source>
        <dbReference type="ARBA" id="ARBA00002904"/>
    </source>
</evidence>
<keyword evidence="7 10" id="KW-0862">Zinc</keyword>
<dbReference type="RefSeq" id="WP_145193051.1">
    <property type="nucleotide sequence ID" value="NZ_CP036266.1"/>
</dbReference>
<dbReference type="InterPro" id="IPR018338">
    <property type="entry name" value="Carbonic_anhydrase_a-class_CS"/>
</dbReference>
<dbReference type="Pfam" id="PF00194">
    <property type="entry name" value="Carb_anhydrase"/>
    <property type="match status" value="1"/>
</dbReference>
<evidence type="ECO:0000256" key="6">
    <source>
        <dbReference type="ARBA" id="ARBA00022723"/>
    </source>
</evidence>
<dbReference type="InterPro" id="IPR001148">
    <property type="entry name" value="CA_dom"/>
</dbReference>
<keyword evidence="13" id="KW-1185">Reference proteome</keyword>
<dbReference type="OrthoDB" id="5327615at2"/>